<dbReference type="PANTHER" id="PTHR36573">
    <property type="entry name" value="INTERMEMBRANE PHOSPHOLIPID TRANSPORT SYSTEM BINDING PROTEIN MLAC"/>
    <property type="match status" value="1"/>
</dbReference>
<keyword evidence="3" id="KW-1185">Reference proteome</keyword>
<proteinExistence type="predicted"/>
<evidence type="ECO:0000313" key="2">
    <source>
        <dbReference type="EMBL" id="SFM99612.1"/>
    </source>
</evidence>
<organism evidence="2 3">
    <name type="scientific">Thermodesulforhabdus norvegica</name>
    <dbReference type="NCBI Taxonomy" id="39841"/>
    <lineage>
        <taxon>Bacteria</taxon>
        <taxon>Pseudomonadati</taxon>
        <taxon>Thermodesulfobacteriota</taxon>
        <taxon>Syntrophobacteria</taxon>
        <taxon>Syntrophobacterales</taxon>
        <taxon>Thermodesulforhabdaceae</taxon>
        <taxon>Thermodesulforhabdus</taxon>
    </lineage>
</organism>
<feature type="chain" id="PRO_5011618812" evidence="1">
    <location>
        <begin position="27"/>
        <end position="205"/>
    </location>
</feature>
<keyword evidence="1" id="KW-0732">Signal</keyword>
<reference evidence="3" key="1">
    <citation type="submission" date="2016-10" db="EMBL/GenBank/DDBJ databases">
        <authorList>
            <person name="Varghese N."/>
            <person name="Submissions S."/>
        </authorList>
    </citation>
    <scope>NUCLEOTIDE SEQUENCE [LARGE SCALE GENOMIC DNA]</scope>
    <source>
        <strain evidence="3">DSM 9990</strain>
    </source>
</reference>
<dbReference type="Proteomes" id="UP000199611">
    <property type="component" value="Unassembled WGS sequence"/>
</dbReference>
<gene>
    <name evidence="2" type="ORF">SAMN05660836_02256</name>
</gene>
<dbReference type="AlphaFoldDB" id="A0A1I4VEJ7"/>
<dbReference type="InterPro" id="IPR042245">
    <property type="entry name" value="Tgt2/MlaC_sf"/>
</dbReference>
<evidence type="ECO:0000313" key="3">
    <source>
        <dbReference type="Proteomes" id="UP000199611"/>
    </source>
</evidence>
<dbReference type="PIRSF" id="PIRSF004649">
    <property type="entry name" value="MlaC"/>
    <property type="match status" value="1"/>
</dbReference>
<dbReference type="Gene3D" id="3.10.450.710">
    <property type="entry name" value="Tgt2/MlaC"/>
    <property type="match status" value="1"/>
</dbReference>
<feature type="signal peptide" evidence="1">
    <location>
        <begin position="1"/>
        <end position="26"/>
    </location>
</feature>
<dbReference type="STRING" id="39841.SAMN05660836_02256"/>
<dbReference type="InterPro" id="IPR008869">
    <property type="entry name" value="MlaC/ttg2D"/>
</dbReference>
<accession>A0A1I4VEJ7</accession>
<dbReference type="Pfam" id="PF05494">
    <property type="entry name" value="MlaC"/>
    <property type="match status" value="1"/>
</dbReference>
<sequence>MLYNRIRTFGALILIGLFSAVSSVHGETGPMDVIKSGTQRVLNILNTCKPGETLTVAEYRAELEKIVDEYFDFDEMSIRVLGRHVRSFTPEQRSEFRDLFRELLFETYIDRYETYTCGGNEEVIYEGEVIREPYALVKTVVRGYKDTDVVVEYRLKKKPEGWKVYDVVVEGVSLIQNYRSQFNDILVRESSEQLLQRLRQKVNKG</sequence>
<dbReference type="RefSeq" id="WP_093395875.1">
    <property type="nucleotide sequence ID" value="NZ_FOUU01000009.1"/>
</dbReference>
<name>A0A1I4VEJ7_9BACT</name>
<dbReference type="EMBL" id="FOUU01000009">
    <property type="protein sequence ID" value="SFM99612.1"/>
    <property type="molecule type" value="Genomic_DNA"/>
</dbReference>
<protein>
    <submittedName>
        <fullName evidence="2">Phospholipid transport system substrate-binding protein</fullName>
    </submittedName>
</protein>
<evidence type="ECO:0000256" key="1">
    <source>
        <dbReference type="SAM" id="SignalP"/>
    </source>
</evidence>
<dbReference type="OrthoDB" id="9798905at2"/>
<dbReference type="PANTHER" id="PTHR36573:SF1">
    <property type="entry name" value="INTERMEMBRANE PHOSPHOLIPID TRANSPORT SYSTEM BINDING PROTEIN MLAC"/>
    <property type="match status" value="1"/>
</dbReference>